<dbReference type="STRING" id="78915.A0A4P9XSF9"/>
<dbReference type="InterPro" id="IPR052609">
    <property type="entry name" value="Ribosome_Biogenesis_Reg"/>
</dbReference>
<dbReference type="EMBL" id="KZ992545">
    <property type="protein sequence ID" value="RKP09057.1"/>
    <property type="molecule type" value="Genomic_DNA"/>
</dbReference>
<evidence type="ECO:0000259" key="1">
    <source>
        <dbReference type="Pfam" id="PF10441"/>
    </source>
</evidence>
<organism evidence="2 3">
    <name type="scientific">Thamnocephalis sphaerospora</name>
    <dbReference type="NCBI Taxonomy" id="78915"/>
    <lineage>
        <taxon>Eukaryota</taxon>
        <taxon>Fungi</taxon>
        <taxon>Fungi incertae sedis</taxon>
        <taxon>Zoopagomycota</taxon>
        <taxon>Zoopagomycotina</taxon>
        <taxon>Zoopagomycetes</taxon>
        <taxon>Zoopagales</taxon>
        <taxon>Sigmoideomycetaceae</taxon>
        <taxon>Thamnocephalis</taxon>
    </lineage>
</organism>
<reference evidence="3" key="1">
    <citation type="journal article" date="2018" name="Nat. Microbiol.">
        <title>Leveraging single-cell genomics to expand the fungal tree of life.</title>
        <authorList>
            <person name="Ahrendt S.R."/>
            <person name="Quandt C.A."/>
            <person name="Ciobanu D."/>
            <person name="Clum A."/>
            <person name="Salamov A."/>
            <person name="Andreopoulos B."/>
            <person name="Cheng J.F."/>
            <person name="Woyke T."/>
            <person name="Pelin A."/>
            <person name="Henrissat B."/>
            <person name="Reynolds N.K."/>
            <person name="Benny G.L."/>
            <person name="Smith M.E."/>
            <person name="James T.Y."/>
            <person name="Grigoriev I.V."/>
        </authorList>
    </citation>
    <scope>NUCLEOTIDE SEQUENCE [LARGE SCALE GENOMIC DNA]</scope>
    <source>
        <strain evidence="3">RSA 1356</strain>
    </source>
</reference>
<evidence type="ECO:0000313" key="2">
    <source>
        <dbReference type="EMBL" id="RKP09057.1"/>
    </source>
</evidence>
<keyword evidence="3" id="KW-1185">Reference proteome</keyword>
<feature type="domain" description="Nucleolar 27S pre-rRNA processing Urb2/Npa2 C-terminal" evidence="1">
    <location>
        <begin position="1376"/>
        <end position="1655"/>
    </location>
</feature>
<dbReference type="GO" id="GO:0042254">
    <property type="term" value="P:ribosome biogenesis"/>
    <property type="evidence" value="ECO:0007669"/>
    <property type="project" value="TreeGrafter"/>
</dbReference>
<dbReference type="Pfam" id="PF10441">
    <property type="entry name" value="Urb2"/>
    <property type="match status" value="1"/>
</dbReference>
<accession>A0A4P9XSF9</accession>
<dbReference type="InterPro" id="IPR018849">
    <property type="entry name" value="Urb2/Npa2_C"/>
</dbReference>
<dbReference type="OrthoDB" id="160374at2759"/>
<proteinExistence type="predicted"/>
<name>A0A4P9XSF9_9FUNG</name>
<gene>
    <name evidence="2" type="ORF">THASP1DRAFT_29140</name>
</gene>
<evidence type="ECO:0000313" key="3">
    <source>
        <dbReference type="Proteomes" id="UP000271241"/>
    </source>
</evidence>
<sequence>MTAEAPQPSVVAMTDVQPTTLAASVPSPPLPGLTTTEAVVRALKSTGNSYDERLAVAVWLWSDATLVFPRRREFLLEWCTTAMLRFAGKRGASTVGTPCDHVGFWRFMLAMLCETRQTTGGAGNATEVATGTDTPEKASGAAALAAVRTPLVPLISGALRAVNDRLTAADAEESNSASLCSLMEVVLACLRLLVEAPFNRVFQPALEQWIDCALHALLAWSIAKSHQETMLLDSISYVASTALSEFSKLCRSQTNQRKIFITVTEKLLRSLLSVRAQAVHAGDDGSGARSTAAQSQLVHSIDQTLRRGLFHQEHLADFGTVLHALNAEKSSTTRNIASYQKQLFDQLRVLAADQTSAPKALAAFSVLFRLFIDESRRRQRVLEASRTATVSYSQSGEQHELVARQLEFSFFSELHRICSTCATVSPADALTVDGALLKVLAQMDVYRASNEAVFTQQHAFFSDIAEQRVADLSKPEKADSQSALFDTLRTILVIDFSILETRLDRILPHVLLPRAEGQTAARMFVAELLATFVKSRRLDAFTQHLLAALESWSCNSDAELCSTPLLADAFTIVFEKQIRNVPAAQLSGVLDLICSALVEYYLPAVPPTADSEHKKRRKLDPAGTKSRLGKNVDSLCRSMQLLTMLLSLIVRMLPVSAMADDGEDPFGLVAKLLYLGKSFILPALERSHDSQHAAISASRYALLQLHTDLVSVCRTYWRECRSPQVGHDQLISDLRSATVKQDSRTCLVLCNLALQLASNHVFERGANVQTADTAALAEGKLVTALLDTIDHHWNAADNMSTLAMGMQSWDGRLVSLTQEALPGALLLLVFSEWFSLISNHASDQQLECLLGVLLASDQQLSKGDGVLAGMLHRLMCASWFFELPRVRDMLLPLQLRMLANTASTAIKAGKKAPAVYRQIQEALAQLTRRDKPVVPEESVAVCDGLQTNVARRCILLCRRLYLELLVEFPNAADLRLKDVEVLRWMMDTLPSTNSVSSEMLHTERMLVNTTKRIVSLTLSWQIRATKKPDSFAAGANLVCRIITDLQKQVEATFAAGRAPNQQDDCNTAGPMDIRAILFAEDVLGTFAAAGLVLPKASNDALKRVHETVRQLAGMCVAEANHALHFHLAAVQASAGKSMLAMSVLQHLGPVFDLLGTALTCRRRMTLSEYATSAAAEQGLSMTLVLDYLARACGLLTDDATAPRMRGFVHYTAARLLEIALASAADTADGLSDAGMRQLLAALWLLVARAPAVAQDVLNATLDASAQDITFAAHDAHASVEVLAVAFADFAARLPRTQFRLLVDAVLDGLDAVAREVTAGDQTTHQHQRWAMLYLLRVAFDAKCEASRQRLRHHASQVLARLPGLLQIATSSREILQALALMYQICSYKLIVLRQSDLALCLQALTVVASPSMAQCIDAAETAAGVSPWDACEWLLTQAAVVAPAGEAADADTVTTAEAIFTAVYRVLLDITRHHREALLDVVPAYMAQVRNLLHCLRAPRPAATADQLAQLRAQLPFPLVSRHMPLPTTCAVRVARLLSALVDRGAVQAGGPISAAPAMSGAGRDGAVTAAGHTLRALGKHAPYLLGEWLRVDTEPASRLTAATRTALLPGVYALLDLCTEHERDHLLSMAGHAEGARLKDVYRSYMAHHKYTGKA</sequence>
<dbReference type="PANTHER" id="PTHR15682:SF2">
    <property type="entry name" value="UNHEALTHY RIBOSOME BIOGENESIS PROTEIN 2 HOMOLOG"/>
    <property type="match status" value="1"/>
</dbReference>
<dbReference type="PANTHER" id="PTHR15682">
    <property type="entry name" value="UNHEALTHY RIBOSOME BIOGENESIS PROTEIN 2 HOMOLOG"/>
    <property type="match status" value="1"/>
</dbReference>
<protein>
    <submittedName>
        <fullName evidence="2">Urb2/Npa2 family-domain-containing protein</fullName>
    </submittedName>
</protein>
<dbReference type="Proteomes" id="UP000271241">
    <property type="component" value="Unassembled WGS sequence"/>
</dbReference>
<dbReference type="GO" id="GO:0005730">
    <property type="term" value="C:nucleolus"/>
    <property type="evidence" value="ECO:0007669"/>
    <property type="project" value="TreeGrafter"/>
</dbReference>